<keyword evidence="3" id="KW-1185">Reference proteome</keyword>
<proteinExistence type="predicted"/>
<gene>
    <name evidence="2" type="ORF">EJK80_01885</name>
</gene>
<keyword evidence="1" id="KW-0472">Membrane</keyword>
<dbReference type="GeneID" id="79851825"/>
<protein>
    <submittedName>
        <fullName evidence="2">Tellurium resistance protein TerC</fullName>
    </submittedName>
</protein>
<organism evidence="2 3">
    <name type="scientific">Corynebacterium phoceense</name>
    <dbReference type="NCBI Taxonomy" id="1686286"/>
    <lineage>
        <taxon>Bacteria</taxon>
        <taxon>Bacillati</taxon>
        <taxon>Actinomycetota</taxon>
        <taxon>Actinomycetes</taxon>
        <taxon>Mycobacteriales</taxon>
        <taxon>Corynebacteriaceae</taxon>
        <taxon>Corynebacterium</taxon>
    </lineage>
</organism>
<sequence>MTNAFPHDYNRAARGQKKPVDLGIWPNSLKYAYWVFVVAAVYLALTGLAGFFGPGDSSNTAFSQFLAENRHFVSWTNLAAAIIIALVAPQLARAMKHARTILAAVVGLSCFFNIAAIAIGAGGLLLVAIPFLLLGATVLMYRPDANEFIRENNRPTLD</sequence>
<feature type="transmembrane region" description="Helical" evidence="1">
    <location>
        <begin position="31"/>
        <end position="52"/>
    </location>
</feature>
<evidence type="ECO:0000313" key="3">
    <source>
        <dbReference type="Proteomes" id="UP000318080"/>
    </source>
</evidence>
<feature type="transmembrane region" description="Helical" evidence="1">
    <location>
        <begin position="124"/>
        <end position="141"/>
    </location>
</feature>
<dbReference type="STRING" id="1686286.GCA_900092335_00483"/>
<comment type="caution">
    <text evidence="2">The sequence shown here is derived from an EMBL/GenBank/DDBJ whole genome shotgun (WGS) entry which is preliminary data.</text>
</comment>
<reference evidence="2 3" key="1">
    <citation type="submission" date="2019-06" db="EMBL/GenBank/DDBJ databases">
        <title>Draft genome of C. phoceense Strain 272.</title>
        <authorList>
            <person name="Pacheco L.G.C."/>
            <person name="Barberis C.M."/>
            <person name="Almuzara M.N."/>
            <person name="Traglia G.M."/>
            <person name="Santos C.S."/>
            <person name="Rocha D.J.P.G."/>
            <person name="Aguiar E.R.G.R."/>
            <person name="Vay C.A."/>
        </authorList>
    </citation>
    <scope>NUCLEOTIDE SEQUENCE [LARGE SCALE GENOMIC DNA]</scope>
    <source>
        <strain evidence="2 3">272</strain>
    </source>
</reference>
<accession>A0A540R9D7</accession>
<evidence type="ECO:0000313" key="2">
    <source>
        <dbReference type="EMBL" id="TQE44361.1"/>
    </source>
</evidence>
<dbReference type="EMBL" id="VHIR01000002">
    <property type="protein sequence ID" value="TQE44361.1"/>
    <property type="molecule type" value="Genomic_DNA"/>
</dbReference>
<keyword evidence="1" id="KW-0812">Transmembrane</keyword>
<feature type="transmembrane region" description="Helical" evidence="1">
    <location>
        <begin position="72"/>
        <end position="88"/>
    </location>
</feature>
<dbReference type="Proteomes" id="UP000318080">
    <property type="component" value="Unassembled WGS sequence"/>
</dbReference>
<evidence type="ECO:0000256" key="1">
    <source>
        <dbReference type="SAM" id="Phobius"/>
    </source>
</evidence>
<dbReference type="RefSeq" id="WP_066489686.1">
    <property type="nucleotide sequence ID" value="NZ_JADPQA010000004.1"/>
</dbReference>
<name>A0A540R9D7_9CORY</name>
<keyword evidence="1" id="KW-1133">Transmembrane helix</keyword>
<dbReference type="AlphaFoldDB" id="A0A540R9D7"/>